<reference evidence="12 13" key="1">
    <citation type="submission" date="2019-06" db="EMBL/GenBank/DDBJ databases">
        <title>A novel bacterium of genus Amaricoccus, isolated from marine sediment.</title>
        <authorList>
            <person name="Huang H."/>
            <person name="Mo K."/>
            <person name="Hu Y."/>
        </authorList>
    </citation>
    <scope>NUCLEOTIDE SEQUENCE [LARGE SCALE GENOMIC DNA]</scope>
    <source>
        <strain evidence="12 13">HB172011</strain>
    </source>
</reference>
<dbReference type="Pfam" id="PF02397">
    <property type="entry name" value="Bac_transf"/>
    <property type="match status" value="1"/>
</dbReference>
<dbReference type="GO" id="GO:0000271">
    <property type="term" value="P:polysaccharide biosynthetic process"/>
    <property type="evidence" value="ECO:0007669"/>
    <property type="project" value="UniProtKB-KW"/>
</dbReference>
<evidence type="ECO:0000256" key="5">
    <source>
        <dbReference type="ARBA" id="ARBA00022692"/>
    </source>
</evidence>
<dbReference type="GO" id="GO:0005886">
    <property type="term" value="C:plasma membrane"/>
    <property type="evidence" value="ECO:0007669"/>
    <property type="project" value="UniProtKB-SubCell"/>
</dbReference>
<keyword evidence="6 10" id="KW-1133">Transmembrane helix</keyword>
<dbReference type="GO" id="GO:0016780">
    <property type="term" value="F:phosphotransferase activity, for other substituted phosphate groups"/>
    <property type="evidence" value="ECO:0007669"/>
    <property type="project" value="TreeGrafter"/>
</dbReference>
<dbReference type="PANTHER" id="PTHR30576">
    <property type="entry name" value="COLANIC BIOSYNTHESIS UDP-GLUCOSE LIPID CARRIER TRANSFERASE"/>
    <property type="match status" value="1"/>
</dbReference>
<keyword evidence="8" id="KW-0270">Exopolysaccharide synthesis</keyword>
<dbReference type="PANTHER" id="PTHR30576:SF4">
    <property type="entry name" value="UNDECAPRENYL-PHOSPHATE GALACTOSE PHOSPHOTRANSFERASE"/>
    <property type="match status" value="1"/>
</dbReference>
<feature type="compositionally biased region" description="Low complexity" evidence="9">
    <location>
        <begin position="1"/>
        <end position="13"/>
    </location>
</feature>
<comment type="caution">
    <text evidence="12">The sequence shown here is derived from an EMBL/GenBank/DDBJ whole genome shotgun (WGS) entry which is preliminary data.</text>
</comment>
<dbReference type="InterPro" id="IPR003362">
    <property type="entry name" value="Bact_transf"/>
</dbReference>
<evidence type="ECO:0000256" key="9">
    <source>
        <dbReference type="SAM" id="MobiDB-lite"/>
    </source>
</evidence>
<accession>A0A501WI01</accession>
<keyword evidence="7 10" id="KW-0472">Membrane</keyword>
<dbReference type="AlphaFoldDB" id="A0A501WI01"/>
<feature type="transmembrane region" description="Helical" evidence="10">
    <location>
        <begin position="47"/>
        <end position="70"/>
    </location>
</feature>
<evidence type="ECO:0000256" key="2">
    <source>
        <dbReference type="ARBA" id="ARBA00006464"/>
    </source>
</evidence>
<evidence type="ECO:0000256" key="1">
    <source>
        <dbReference type="ARBA" id="ARBA00004236"/>
    </source>
</evidence>
<evidence type="ECO:0000313" key="12">
    <source>
        <dbReference type="EMBL" id="TPE49149.1"/>
    </source>
</evidence>
<sequence length="238" mass="26049">MTEVVSALGGAARTRARRSAEGSPDLESARFERSPLGGSPKRFLDCALAGALLVLFAPLMAVIAGAIVLLDGGRPFYSHTRVGYGGRIFGCLKFRTMHRDADEILAAHLAKDPEAAREWAEARKLRVDPRVTPVGAFLRRTSLDELPQLLNVLKGEMSCVGPRPVTREELPRYDAHAADYLRARPGLTGLWQVTGRSAADFPTRVSFDHRYVSTWSFLADLSILARTPFAVLRGEGAY</sequence>
<evidence type="ECO:0000256" key="6">
    <source>
        <dbReference type="ARBA" id="ARBA00022989"/>
    </source>
</evidence>
<evidence type="ECO:0000256" key="3">
    <source>
        <dbReference type="ARBA" id="ARBA00022475"/>
    </source>
</evidence>
<comment type="subcellular location">
    <subcellularLocation>
        <location evidence="1">Cell membrane</location>
    </subcellularLocation>
</comment>
<evidence type="ECO:0000256" key="4">
    <source>
        <dbReference type="ARBA" id="ARBA00022679"/>
    </source>
</evidence>
<evidence type="ECO:0000256" key="10">
    <source>
        <dbReference type="SAM" id="Phobius"/>
    </source>
</evidence>
<feature type="region of interest" description="Disordered" evidence="9">
    <location>
        <begin position="1"/>
        <end position="33"/>
    </location>
</feature>
<keyword evidence="4 12" id="KW-0808">Transferase</keyword>
<name>A0A501WI01_9RHOB</name>
<keyword evidence="13" id="KW-1185">Reference proteome</keyword>
<gene>
    <name evidence="12" type="ORF">FJM51_15880</name>
</gene>
<dbReference type="EMBL" id="VFRP01000017">
    <property type="protein sequence ID" value="TPE49149.1"/>
    <property type="molecule type" value="Genomic_DNA"/>
</dbReference>
<comment type="similarity">
    <text evidence="2">Belongs to the bacterial sugar transferase family.</text>
</comment>
<evidence type="ECO:0000256" key="8">
    <source>
        <dbReference type="ARBA" id="ARBA00023169"/>
    </source>
</evidence>
<evidence type="ECO:0000256" key="7">
    <source>
        <dbReference type="ARBA" id="ARBA00023136"/>
    </source>
</evidence>
<dbReference type="Proteomes" id="UP000319255">
    <property type="component" value="Unassembled WGS sequence"/>
</dbReference>
<feature type="domain" description="Bacterial sugar transferase" evidence="11">
    <location>
        <begin position="41"/>
        <end position="232"/>
    </location>
</feature>
<evidence type="ECO:0000259" key="11">
    <source>
        <dbReference type="Pfam" id="PF02397"/>
    </source>
</evidence>
<keyword evidence="5 10" id="KW-0812">Transmembrane</keyword>
<keyword evidence="3" id="KW-1003">Cell membrane</keyword>
<proteinExistence type="inferred from homology"/>
<evidence type="ECO:0000313" key="13">
    <source>
        <dbReference type="Proteomes" id="UP000319255"/>
    </source>
</evidence>
<dbReference type="OrthoDB" id="9808602at2"/>
<organism evidence="12 13">
    <name type="scientific">Amaricoccus solimangrovi</name>
    <dbReference type="NCBI Taxonomy" id="2589815"/>
    <lineage>
        <taxon>Bacteria</taxon>
        <taxon>Pseudomonadati</taxon>
        <taxon>Pseudomonadota</taxon>
        <taxon>Alphaproteobacteria</taxon>
        <taxon>Rhodobacterales</taxon>
        <taxon>Paracoccaceae</taxon>
        <taxon>Amaricoccus</taxon>
    </lineage>
</organism>
<protein>
    <submittedName>
        <fullName evidence="12">Sugar transferase</fullName>
    </submittedName>
</protein>